<evidence type="ECO:0000256" key="2">
    <source>
        <dbReference type="ARBA" id="ARBA00011662"/>
    </source>
</evidence>
<name>A0AAU9ZIU9_PHORO</name>
<dbReference type="GO" id="GO:0005829">
    <property type="term" value="C:cytosol"/>
    <property type="evidence" value="ECO:0007669"/>
    <property type="project" value="UniProtKB-ARBA"/>
</dbReference>
<evidence type="ECO:0000256" key="6">
    <source>
        <dbReference type="RuleBase" id="RU369044"/>
    </source>
</evidence>
<comment type="caution">
    <text evidence="7">The sequence shown here is derived from an EMBL/GenBank/DDBJ whole genome shotgun (WGS) entry which is preliminary data.</text>
</comment>
<dbReference type="GO" id="GO:0005198">
    <property type="term" value="F:structural molecule activity"/>
    <property type="evidence" value="ECO:0007669"/>
    <property type="project" value="InterPro"/>
</dbReference>
<comment type="subunit">
    <text evidence="2 6">Interacts with hair keratins.</text>
</comment>
<evidence type="ECO:0000313" key="8">
    <source>
        <dbReference type="Proteomes" id="UP001152836"/>
    </source>
</evidence>
<dbReference type="Proteomes" id="UP001152836">
    <property type="component" value="Unassembled WGS sequence"/>
</dbReference>
<reference evidence="7" key="1">
    <citation type="submission" date="2022-06" db="EMBL/GenBank/DDBJ databases">
        <authorList>
            <person name="Andreotti S."/>
            <person name="Wyler E."/>
        </authorList>
    </citation>
    <scope>NUCLEOTIDE SEQUENCE</scope>
</reference>
<evidence type="ECO:0000256" key="4">
    <source>
        <dbReference type="ARBA" id="ARBA00022744"/>
    </source>
</evidence>
<dbReference type="InterPro" id="IPR007951">
    <property type="entry name" value="KRTAP_PMG"/>
</dbReference>
<comment type="similarity">
    <text evidence="5 6">Belongs to the PMG family.</text>
</comment>
<gene>
    <name evidence="7" type="primary">Krtap26-1</name>
    <name evidence="7" type="ORF">PHOROB_LOCUS9460</name>
</gene>
<comment type="function">
    <text evidence="1 6">In the hair cortex, hair keratin intermediate filaments are embedded in an interfilamentous matrix, consisting of hair keratin-associated proteins (KRTAP), which are essential for the formation of a rigid and resistant hair shaft through their extensive disulfide bond cross-linking with abundant cysteine residues of hair keratins. The matrix proteins include the high-sulfur and high-glycine-tyrosine keratins.</text>
</comment>
<accession>A0AAU9ZIU9</accession>
<sequence length="206" mass="21578">MAGRNNCSGNCSSGSLRNSCHIPANPSIALCSTNMGCGEVFCIPSNCQDHTWVMDNCPETFGEPSSGQPGSHEASSYENSCCSSVYYVSRPCQGSGYLPVSSIISGVCLPASCRPGSYVSSSYRPVSPSFSNCRPAGCYRPLPCVSNSCRPMGIVPYACRPSGCMSYGPQAIHIVSNSLRPLQPGSGVCQPVTRVFGACRPSCSAQ</sequence>
<keyword evidence="3" id="KW-0677">Repeat</keyword>
<keyword evidence="4 6" id="KW-0416">Keratin</keyword>
<keyword evidence="8" id="KW-1185">Reference proteome</keyword>
<evidence type="ECO:0000256" key="3">
    <source>
        <dbReference type="ARBA" id="ARBA00022737"/>
    </source>
</evidence>
<dbReference type="Pfam" id="PF05287">
    <property type="entry name" value="PMG"/>
    <property type="match status" value="1"/>
</dbReference>
<dbReference type="EMBL" id="CALSGD010001454">
    <property type="protein sequence ID" value="CAH6792509.1"/>
    <property type="molecule type" value="Genomic_DNA"/>
</dbReference>
<dbReference type="InterPro" id="IPR007659">
    <property type="entry name" value="Keratin_matx"/>
</dbReference>
<evidence type="ECO:0000256" key="1">
    <source>
        <dbReference type="ARBA" id="ARBA00003327"/>
    </source>
</evidence>
<proteinExistence type="inferred from homology"/>
<evidence type="ECO:0000313" key="7">
    <source>
        <dbReference type="EMBL" id="CAH6792509.1"/>
    </source>
</evidence>
<dbReference type="GO" id="GO:0045095">
    <property type="term" value="C:keratin filament"/>
    <property type="evidence" value="ECO:0007669"/>
    <property type="project" value="UniProtKB-UniRule"/>
</dbReference>
<dbReference type="PANTHER" id="PTHR23260">
    <property type="entry name" value="KERATIN ASSOCIATED PROTEIN 3-3-RELATED"/>
    <property type="match status" value="1"/>
</dbReference>
<dbReference type="AlphaFoldDB" id="A0AAU9ZIU9"/>
<organism evidence="7 8">
    <name type="scientific">Phodopus roborovskii</name>
    <name type="common">Roborovski's desert hamster</name>
    <name type="synonym">Cricetulus roborovskii</name>
    <dbReference type="NCBI Taxonomy" id="109678"/>
    <lineage>
        <taxon>Eukaryota</taxon>
        <taxon>Metazoa</taxon>
        <taxon>Chordata</taxon>
        <taxon>Craniata</taxon>
        <taxon>Vertebrata</taxon>
        <taxon>Euteleostomi</taxon>
        <taxon>Mammalia</taxon>
        <taxon>Eutheria</taxon>
        <taxon>Euarchontoglires</taxon>
        <taxon>Glires</taxon>
        <taxon>Rodentia</taxon>
        <taxon>Myomorpha</taxon>
        <taxon>Muroidea</taxon>
        <taxon>Cricetidae</taxon>
        <taxon>Cricetinae</taxon>
        <taxon>Phodopus</taxon>
    </lineage>
</organism>
<protein>
    <recommendedName>
        <fullName evidence="6">Keratin-associated protein</fullName>
    </recommendedName>
</protein>
<dbReference type="PANTHER" id="PTHR23260:SF7">
    <property type="entry name" value="KERATIN-ASSOCIATED PROTEIN 26-1"/>
    <property type="match status" value="1"/>
</dbReference>
<evidence type="ECO:0000256" key="5">
    <source>
        <dbReference type="ARBA" id="ARBA00034495"/>
    </source>
</evidence>